<dbReference type="EMBL" id="LKTP01000014">
    <property type="protein sequence ID" value="KRG28853.1"/>
    <property type="molecule type" value="Genomic_DNA"/>
</dbReference>
<keyword evidence="2" id="KW-1185">Reference proteome</keyword>
<dbReference type="OrthoDB" id="823362at2"/>
<dbReference type="AlphaFoldDB" id="A0A0Q9Z7A9"/>
<name>A0A0Q9Z7A9_9FLAO</name>
<dbReference type="Proteomes" id="UP000051643">
    <property type="component" value="Unassembled WGS sequence"/>
</dbReference>
<reference evidence="1" key="1">
    <citation type="submission" date="2015-10" db="EMBL/GenBank/DDBJ databases">
        <title>Draft genome sequence of Salegentibacter mishustinae KCTC 12263.</title>
        <authorList>
            <person name="Lin W."/>
            <person name="Zheng Q."/>
        </authorList>
    </citation>
    <scope>NUCLEOTIDE SEQUENCE [LARGE SCALE GENOMIC DNA]</scope>
    <source>
        <strain evidence="1">KCTC 12263</strain>
    </source>
</reference>
<proteinExistence type="predicted"/>
<sequence length="208" mass="25190">MRLTFLFIIFTSLAFGQEKPIVFYNESGEKISKQMFIKTKDYNKNLDLYLENDTTQIGLLITRQKFGQLDKNTFKYLKSYLTELTDNQIDSTQKIVINYLTAYPKKNETKNSRSGWNVLDRDYLKNLHKIENIKQFWIHSSECDNLEYNHQKRINWIEDEDNLLKKLFFPYPIRYGNYILIKPDGKFYYYLGEHSKYQIWENAEKFFK</sequence>
<protein>
    <submittedName>
        <fullName evidence="1">Uncharacterized protein</fullName>
    </submittedName>
</protein>
<comment type="caution">
    <text evidence="1">The sequence shown here is derived from an EMBL/GenBank/DDBJ whole genome shotgun (WGS) entry which is preliminary data.</text>
</comment>
<gene>
    <name evidence="1" type="ORF">APR42_16620</name>
</gene>
<evidence type="ECO:0000313" key="1">
    <source>
        <dbReference type="EMBL" id="KRG28853.1"/>
    </source>
</evidence>
<evidence type="ECO:0000313" key="2">
    <source>
        <dbReference type="Proteomes" id="UP000051643"/>
    </source>
</evidence>
<accession>A0A0Q9Z7A9</accession>
<dbReference type="RefSeq" id="WP_057481870.1">
    <property type="nucleotide sequence ID" value="NZ_BMWR01000015.1"/>
</dbReference>
<organism evidence="1 2">
    <name type="scientific">Salegentibacter mishustinae</name>
    <dbReference type="NCBI Taxonomy" id="270918"/>
    <lineage>
        <taxon>Bacteria</taxon>
        <taxon>Pseudomonadati</taxon>
        <taxon>Bacteroidota</taxon>
        <taxon>Flavobacteriia</taxon>
        <taxon>Flavobacteriales</taxon>
        <taxon>Flavobacteriaceae</taxon>
        <taxon>Salegentibacter</taxon>
    </lineage>
</organism>